<evidence type="ECO:0000313" key="1">
    <source>
        <dbReference type="EMBL" id="PKY56165.1"/>
    </source>
</evidence>
<comment type="caution">
    <text evidence="1">The sequence shown here is derived from an EMBL/GenBank/DDBJ whole genome shotgun (WGS) entry which is preliminary data.</text>
</comment>
<dbReference type="EMBL" id="LLXI01002086">
    <property type="protein sequence ID" value="PKY56165.1"/>
    <property type="molecule type" value="Genomic_DNA"/>
</dbReference>
<dbReference type="Proteomes" id="UP000234323">
    <property type="component" value="Unassembled WGS sequence"/>
</dbReference>
<evidence type="ECO:0008006" key="3">
    <source>
        <dbReference type="Google" id="ProtNLM"/>
    </source>
</evidence>
<gene>
    <name evidence="1" type="ORF">RhiirA4_476253</name>
</gene>
<dbReference type="VEuPathDB" id="FungiDB:RhiirA1_468106"/>
<dbReference type="VEuPathDB" id="FungiDB:FUN_003880"/>
<feature type="non-terminal residue" evidence="1">
    <location>
        <position position="1"/>
    </location>
</feature>
<reference evidence="1 2" key="1">
    <citation type="submission" date="2015-10" db="EMBL/GenBank/DDBJ databases">
        <title>Genome analyses suggest a sexual origin of heterokaryosis in a supposedly ancient asexual fungus.</title>
        <authorList>
            <person name="Ropars J."/>
            <person name="Sedzielewska K."/>
            <person name="Noel J."/>
            <person name="Charron P."/>
            <person name="Farinelli L."/>
            <person name="Marton T."/>
            <person name="Kruger M."/>
            <person name="Pelin A."/>
            <person name="Brachmann A."/>
            <person name="Corradi N."/>
        </authorList>
    </citation>
    <scope>NUCLEOTIDE SEQUENCE [LARGE SCALE GENOMIC DNA]</scope>
    <source>
        <strain evidence="1 2">A4</strain>
    </source>
</reference>
<name>A0A2I1HBE7_9GLOM</name>
<evidence type="ECO:0000313" key="2">
    <source>
        <dbReference type="Proteomes" id="UP000234323"/>
    </source>
</evidence>
<accession>A0A2I1HBE7</accession>
<keyword evidence="2" id="KW-1185">Reference proteome</keyword>
<dbReference type="AlphaFoldDB" id="A0A2I1HBE7"/>
<sequence length="591" mass="71192">QVEINLKLFNSQNTIDEFLNKVVEYKNDYKFKIYAYGISQNPDTKDYILVLQNGYCERCGEKYKKIWNKWCNPCQIKNLKENFRNWTSGNEKIDNFIQEIQLKVNHSYGVIFEWISYNQFSDIKKIGNTIYSALWNDGQLKYDQNKKEWTRVQVEINLKLFNSQNTIDEFLNKVVEYKNDDNVKIYGMSQYPDTNDYILVLKTECNCEECGEKYTEISYKWCNPCQIKNLKENFRNWTSGNEQIDNFIQEIQLKVNHSYDIIFEWISYDQFSDIKKIGNIIYSALWNDGRLEYDQNKKEWTRVQVEINLKLFNSQNTIDEFLNKKIGNTIYSALWKDGLLKYNLNKKERERIRFKEVILKLCNSQYMIGEFLNKIKVYENDKIIEIYGISQDSDTKDYIMVLQKEKYDERYCEKCIEKYTEIEYKWCKPCQITYLKDNFKNWTSKNEIIDNFIQEMQLKINNPKDLVFEWISYDQFNYIKEINKNVYSALWKDGPLKYNLGEKKWERVQVKEATLKLCNSQNMINAFLNKVVEYKGDENFEIYGISQNPDTKDYVLVSQGGYCEKCDEKYTEIQNRWLEMKKLIILFKKCN</sequence>
<protein>
    <recommendedName>
        <fullName evidence="3">Protein kinase domain-containing protein</fullName>
    </recommendedName>
</protein>
<organism evidence="1 2">
    <name type="scientific">Rhizophagus irregularis</name>
    <dbReference type="NCBI Taxonomy" id="588596"/>
    <lineage>
        <taxon>Eukaryota</taxon>
        <taxon>Fungi</taxon>
        <taxon>Fungi incertae sedis</taxon>
        <taxon>Mucoromycota</taxon>
        <taxon>Glomeromycotina</taxon>
        <taxon>Glomeromycetes</taxon>
        <taxon>Glomerales</taxon>
        <taxon>Glomeraceae</taxon>
        <taxon>Rhizophagus</taxon>
    </lineage>
</organism>
<proteinExistence type="predicted"/>
<dbReference type="VEuPathDB" id="FungiDB:RhiirFUN_005926"/>